<evidence type="ECO:0000256" key="7">
    <source>
        <dbReference type="ARBA" id="ARBA00022801"/>
    </source>
</evidence>
<dbReference type="AlphaFoldDB" id="A0A8K0X629"/>
<evidence type="ECO:0000313" key="10">
    <source>
        <dbReference type="EMBL" id="KAH7363420.1"/>
    </source>
</evidence>
<keyword evidence="11" id="KW-1185">Reference proteome</keyword>
<dbReference type="InterPro" id="IPR002156">
    <property type="entry name" value="RNaseH_domain"/>
</dbReference>
<sequence>MPLGWYLAQGLVPVTPSSSDDEEGPCELPNGRIVCGPHGLSVCGKCCTAYPESDSDSQEEESDDDDLPGLSDQGGTPIGTGPTFPGFFTPMIRGTGKVFPSKFVPPNNTMTPMEVFASRHQHMSIARCVQTRDRSKVLIMADGACLNNGQANPKAGWAFFQGEKTNGEPLVVSDRLEKKGPWGEDGAQTSNRAELRAVIAALRFRHWRGEGFSTVVLAVDSSYVVDGATQWAKGWVKNGWKTKHFSGRNDDVKNKDLWEILLGECERAATTIWRFSSGRSRGSGTPLRTKARRRVPKVKRLRSGLTSWEWRARSKAVMSSTDRPCAGVQGCSEYVLCVKRSESESS</sequence>
<feature type="compositionally biased region" description="Acidic residues" evidence="8">
    <location>
        <begin position="53"/>
        <end position="67"/>
    </location>
</feature>
<comment type="catalytic activity">
    <reaction evidence="1">
        <text>Endonucleolytic cleavage to 5'-phosphomonoester.</text>
        <dbReference type="EC" id="3.1.26.4"/>
    </reaction>
</comment>
<dbReference type="PANTHER" id="PTHR10642">
    <property type="entry name" value="RIBONUCLEASE H1"/>
    <property type="match status" value="1"/>
</dbReference>
<dbReference type="InterPro" id="IPR036397">
    <property type="entry name" value="RNaseH_sf"/>
</dbReference>
<feature type="region of interest" description="Disordered" evidence="8">
    <location>
        <begin position="53"/>
        <end position="86"/>
    </location>
</feature>
<dbReference type="GO" id="GO:0046872">
    <property type="term" value="F:metal ion binding"/>
    <property type="evidence" value="ECO:0007669"/>
    <property type="project" value="UniProtKB-KW"/>
</dbReference>
<comment type="similarity">
    <text evidence="2">Belongs to the RNase H family.</text>
</comment>
<organism evidence="10 11">
    <name type="scientific">Plectosphaerella cucumerina</name>
    <dbReference type="NCBI Taxonomy" id="40658"/>
    <lineage>
        <taxon>Eukaryota</taxon>
        <taxon>Fungi</taxon>
        <taxon>Dikarya</taxon>
        <taxon>Ascomycota</taxon>
        <taxon>Pezizomycotina</taxon>
        <taxon>Sordariomycetes</taxon>
        <taxon>Hypocreomycetidae</taxon>
        <taxon>Glomerellales</taxon>
        <taxon>Plectosphaerellaceae</taxon>
        <taxon>Plectosphaerella</taxon>
    </lineage>
</organism>
<feature type="domain" description="RNase H type-1" evidence="9">
    <location>
        <begin position="133"/>
        <end position="300"/>
    </location>
</feature>
<evidence type="ECO:0000256" key="3">
    <source>
        <dbReference type="ARBA" id="ARBA00012180"/>
    </source>
</evidence>
<name>A0A8K0X629_9PEZI</name>
<dbReference type="EMBL" id="JAGPXD010000003">
    <property type="protein sequence ID" value="KAH7363420.1"/>
    <property type="molecule type" value="Genomic_DNA"/>
</dbReference>
<evidence type="ECO:0000256" key="2">
    <source>
        <dbReference type="ARBA" id="ARBA00005300"/>
    </source>
</evidence>
<dbReference type="GO" id="GO:0004523">
    <property type="term" value="F:RNA-DNA hybrid ribonuclease activity"/>
    <property type="evidence" value="ECO:0007669"/>
    <property type="project" value="UniProtKB-EC"/>
</dbReference>
<evidence type="ECO:0000256" key="5">
    <source>
        <dbReference type="ARBA" id="ARBA00022723"/>
    </source>
</evidence>
<dbReference type="Proteomes" id="UP000813385">
    <property type="component" value="Unassembled WGS sequence"/>
</dbReference>
<evidence type="ECO:0000256" key="8">
    <source>
        <dbReference type="SAM" id="MobiDB-lite"/>
    </source>
</evidence>
<dbReference type="OrthoDB" id="407198at2759"/>
<evidence type="ECO:0000259" key="9">
    <source>
        <dbReference type="PROSITE" id="PS50879"/>
    </source>
</evidence>
<dbReference type="CDD" id="cd13934">
    <property type="entry name" value="RNase_H_Dikarya_like"/>
    <property type="match status" value="1"/>
</dbReference>
<keyword evidence="7" id="KW-0378">Hydrolase</keyword>
<keyword evidence="5" id="KW-0479">Metal-binding</keyword>
<dbReference type="EC" id="3.1.26.4" evidence="3"/>
<evidence type="ECO:0000313" key="11">
    <source>
        <dbReference type="Proteomes" id="UP000813385"/>
    </source>
</evidence>
<dbReference type="Gene3D" id="3.30.420.10">
    <property type="entry name" value="Ribonuclease H-like superfamily/Ribonuclease H"/>
    <property type="match status" value="1"/>
</dbReference>
<dbReference type="PROSITE" id="PS50879">
    <property type="entry name" value="RNASE_H_1"/>
    <property type="match status" value="1"/>
</dbReference>
<keyword evidence="4" id="KW-0540">Nuclease</keyword>
<evidence type="ECO:0000256" key="1">
    <source>
        <dbReference type="ARBA" id="ARBA00000077"/>
    </source>
</evidence>
<evidence type="ECO:0000256" key="4">
    <source>
        <dbReference type="ARBA" id="ARBA00022722"/>
    </source>
</evidence>
<dbReference type="GO" id="GO:0003676">
    <property type="term" value="F:nucleic acid binding"/>
    <property type="evidence" value="ECO:0007669"/>
    <property type="project" value="InterPro"/>
</dbReference>
<gene>
    <name evidence="10" type="ORF">B0T11DRAFT_282577</name>
</gene>
<dbReference type="SUPFAM" id="SSF53098">
    <property type="entry name" value="Ribonuclease H-like"/>
    <property type="match status" value="1"/>
</dbReference>
<evidence type="ECO:0000256" key="6">
    <source>
        <dbReference type="ARBA" id="ARBA00022759"/>
    </source>
</evidence>
<accession>A0A8K0X629</accession>
<dbReference type="InterPro" id="IPR012337">
    <property type="entry name" value="RNaseH-like_sf"/>
</dbReference>
<dbReference type="PANTHER" id="PTHR10642:SF26">
    <property type="entry name" value="RIBONUCLEASE H1"/>
    <property type="match status" value="1"/>
</dbReference>
<protein>
    <recommendedName>
        <fullName evidence="3">ribonuclease H</fullName>
        <ecNumber evidence="3">3.1.26.4</ecNumber>
    </recommendedName>
</protein>
<proteinExistence type="inferred from homology"/>
<dbReference type="GO" id="GO:0043137">
    <property type="term" value="P:DNA replication, removal of RNA primer"/>
    <property type="evidence" value="ECO:0007669"/>
    <property type="project" value="TreeGrafter"/>
</dbReference>
<dbReference type="InterPro" id="IPR050092">
    <property type="entry name" value="RNase_H"/>
</dbReference>
<reference evidence="10" key="1">
    <citation type="journal article" date="2021" name="Nat. Commun.">
        <title>Genetic determinants of endophytism in the Arabidopsis root mycobiome.</title>
        <authorList>
            <person name="Mesny F."/>
            <person name="Miyauchi S."/>
            <person name="Thiergart T."/>
            <person name="Pickel B."/>
            <person name="Atanasova L."/>
            <person name="Karlsson M."/>
            <person name="Huettel B."/>
            <person name="Barry K.W."/>
            <person name="Haridas S."/>
            <person name="Chen C."/>
            <person name="Bauer D."/>
            <person name="Andreopoulos W."/>
            <person name="Pangilinan J."/>
            <person name="LaButti K."/>
            <person name="Riley R."/>
            <person name="Lipzen A."/>
            <person name="Clum A."/>
            <person name="Drula E."/>
            <person name="Henrissat B."/>
            <person name="Kohler A."/>
            <person name="Grigoriev I.V."/>
            <person name="Martin F.M."/>
            <person name="Hacquard S."/>
        </authorList>
    </citation>
    <scope>NUCLEOTIDE SEQUENCE</scope>
    <source>
        <strain evidence="10">MPI-CAGE-AT-0016</strain>
    </source>
</reference>
<keyword evidence="6" id="KW-0255">Endonuclease</keyword>
<comment type="caution">
    <text evidence="10">The sequence shown here is derived from an EMBL/GenBank/DDBJ whole genome shotgun (WGS) entry which is preliminary data.</text>
</comment>
<dbReference type="Pfam" id="PF00075">
    <property type="entry name" value="RNase_H"/>
    <property type="match status" value="1"/>
</dbReference>